<evidence type="ECO:0000313" key="2">
    <source>
        <dbReference type="EMBL" id="GFO21984.1"/>
    </source>
</evidence>
<name>A0AAV4BT49_9GAST</name>
<protein>
    <submittedName>
        <fullName evidence="2">Ubiquitin carboxyl-terminal hydrolase</fullName>
    </submittedName>
</protein>
<feature type="compositionally biased region" description="Acidic residues" evidence="1">
    <location>
        <begin position="17"/>
        <end position="30"/>
    </location>
</feature>
<evidence type="ECO:0000313" key="3">
    <source>
        <dbReference type="Proteomes" id="UP000735302"/>
    </source>
</evidence>
<dbReference type="AlphaFoldDB" id="A0AAV4BT49"/>
<feature type="region of interest" description="Disordered" evidence="1">
    <location>
        <begin position="1"/>
        <end position="46"/>
    </location>
</feature>
<accession>A0AAV4BT49</accession>
<dbReference type="GO" id="GO:0016787">
    <property type="term" value="F:hydrolase activity"/>
    <property type="evidence" value="ECO:0007669"/>
    <property type="project" value="UniProtKB-KW"/>
</dbReference>
<keyword evidence="2" id="KW-0378">Hydrolase</keyword>
<gene>
    <name evidence="2" type="ORF">PoB_004848900</name>
</gene>
<reference evidence="2 3" key="1">
    <citation type="journal article" date="2021" name="Elife">
        <title>Chloroplast acquisition without the gene transfer in kleptoplastic sea slugs, Plakobranchus ocellatus.</title>
        <authorList>
            <person name="Maeda T."/>
            <person name="Takahashi S."/>
            <person name="Yoshida T."/>
            <person name="Shimamura S."/>
            <person name="Takaki Y."/>
            <person name="Nagai Y."/>
            <person name="Toyoda A."/>
            <person name="Suzuki Y."/>
            <person name="Arimoto A."/>
            <person name="Ishii H."/>
            <person name="Satoh N."/>
            <person name="Nishiyama T."/>
            <person name="Hasebe M."/>
            <person name="Maruyama T."/>
            <person name="Minagawa J."/>
            <person name="Obokata J."/>
            <person name="Shigenobu S."/>
        </authorList>
    </citation>
    <scope>NUCLEOTIDE SEQUENCE [LARGE SCALE GENOMIC DNA]</scope>
</reference>
<sequence>MRVKEDWQGNEKMTDEGAAEEIEDEGDEVTASERGDERDKEESLLPQGISSLHLQWITITISQSQAVHKRMDTINTDVVDY</sequence>
<keyword evidence="3" id="KW-1185">Reference proteome</keyword>
<comment type="caution">
    <text evidence="2">The sequence shown here is derived from an EMBL/GenBank/DDBJ whole genome shotgun (WGS) entry which is preliminary data.</text>
</comment>
<feature type="compositionally biased region" description="Basic and acidic residues" evidence="1">
    <location>
        <begin position="31"/>
        <end position="43"/>
    </location>
</feature>
<dbReference type="EMBL" id="BLXT01005315">
    <property type="protein sequence ID" value="GFO21984.1"/>
    <property type="molecule type" value="Genomic_DNA"/>
</dbReference>
<dbReference type="Proteomes" id="UP000735302">
    <property type="component" value="Unassembled WGS sequence"/>
</dbReference>
<proteinExistence type="predicted"/>
<organism evidence="2 3">
    <name type="scientific">Plakobranchus ocellatus</name>
    <dbReference type="NCBI Taxonomy" id="259542"/>
    <lineage>
        <taxon>Eukaryota</taxon>
        <taxon>Metazoa</taxon>
        <taxon>Spiralia</taxon>
        <taxon>Lophotrochozoa</taxon>
        <taxon>Mollusca</taxon>
        <taxon>Gastropoda</taxon>
        <taxon>Heterobranchia</taxon>
        <taxon>Euthyneura</taxon>
        <taxon>Panpulmonata</taxon>
        <taxon>Sacoglossa</taxon>
        <taxon>Placobranchoidea</taxon>
        <taxon>Plakobranchidae</taxon>
        <taxon>Plakobranchus</taxon>
    </lineage>
</organism>
<feature type="compositionally biased region" description="Basic and acidic residues" evidence="1">
    <location>
        <begin position="1"/>
        <end position="15"/>
    </location>
</feature>
<evidence type="ECO:0000256" key="1">
    <source>
        <dbReference type="SAM" id="MobiDB-lite"/>
    </source>
</evidence>